<sequence>MPQTMPSYWANPQFFLSSLCSCSTLQMRLQFRPPSPPSPILTLPHPCLMFSATYNPYVPTAPSTPLTHSPLRRLLSLCCQPVTQNQSTTMTANIP</sequence>
<dbReference type="AlphaFoldDB" id="A0A9Q3BDR6"/>
<gene>
    <name evidence="1" type="ORF">O181_002846</name>
</gene>
<dbReference type="Proteomes" id="UP000765509">
    <property type="component" value="Unassembled WGS sequence"/>
</dbReference>
<accession>A0A9Q3BDR6</accession>
<keyword evidence="2" id="KW-1185">Reference proteome</keyword>
<dbReference type="EMBL" id="AVOT02000490">
    <property type="protein sequence ID" value="MBW0463131.1"/>
    <property type="molecule type" value="Genomic_DNA"/>
</dbReference>
<protein>
    <submittedName>
        <fullName evidence="1">Uncharacterized protein</fullName>
    </submittedName>
</protein>
<reference evidence="1" key="1">
    <citation type="submission" date="2021-03" db="EMBL/GenBank/DDBJ databases">
        <title>Draft genome sequence of rust myrtle Austropuccinia psidii MF-1, a brazilian biotype.</title>
        <authorList>
            <person name="Quecine M.C."/>
            <person name="Pachon D.M.R."/>
            <person name="Bonatelli M.L."/>
            <person name="Correr F.H."/>
            <person name="Franceschini L.M."/>
            <person name="Leite T.F."/>
            <person name="Margarido G.R.A."/>
            <person name="Almeida C.A."/>
            <person name="Ferrarezi J.A."/>
            <person name="Labate C.A."/>
        </authorList>
    </citation>
    <scope>NUCLEOTIDE SEQUENCE</scope>
    <source>
        <strain evidence="1">MF-1</strain>
    </source>
</reference>
<proteinExistence type="predicted"/>
<organism evidence="1 2">
    <name type="scientific">Austropuccinia psidii MF-1</name>
    <dbReference type="NCBI Taxonomy" id="1389203"/>
    <lineage>
        <taxon>Eukaryota</taxon>
        <taxon>Fungi</taxon>
        <taxon>Dikarya</taxon>
        <taxon>Basidiomycota</taxon>
        <taxon>Pucciniomycotina</taxon>
        <taxon>Pucciniomycetes</taxon>
        <taxon>Pucciniales</taxon>
        <taxon>Sphaerophragmiaceae</taxon>
        <taxon>Austropuccinia</taxon>
    </lineage>
</organism>
<name>A0A9Q3BDR6_9BASI</name>
<evidence type="ECO:0000313" key="1">
    <source>
        <dbReference type="EMBL" id="MBW0463131.1"/>
    </source>
</evidence>
<evidence type="ECO:0000313" key="2">
    <source>
        <dbReference type="Proteomes" id="UP000765509"/>
    </source>
</evidence>
<comment type="caution">
    <text evidence="1">The sequence shown here is derived from an EMBL/GenBank/DDBJ whole genome shotgun (WGS) entry which is preliminary data.</text>
</comment>